<reference evidence="1" key="1">
    <citation type="submission" date="2022-12" db="EMBL/GenBank/DDBJ databases">
        <title>Gycomyces niveus sp.nov., a novel actinomycete isolated from soil in Shouguang.</title>
        <authorList>
            <person name="Yang X."/>
        </authorList>
    </citation>
    <scope>NUCLEOTIDE SEQUENCE</scope>
    <source>
        <strain evidence="1">DSM 44724</strain>
    </source>
</reference>
<evidence type="ECO:0000313" key="1">
    <source>
        <dbReference type="EMBL" id="MDA1387819.1"/>
    </source>
</evidence>
<dbReference type="Proteomes" id="UP001183604">
    <property type="component" value="Unassembled WGS sequence"/>
</dbReference>
<dbReference type="Proteomes" id="UP001145799">
    <property type="component" value="Unassembled WGS sequence"/>
</dbReference>
<accession>A0A9X3PLV0</accession>
<organism evidence="1 3">
    <name type="scientific">Glycomyces lechevalierae</name>
    <dbReference type="NCBI Taxonomy" id="256034"/>
    <lineage>
        <taxon>Bacteria</taxon>
        <taxon>Bacillati</taxon>
        <taxon>Actinomycetota</taxon>
        <taxon>Actinomycetes</taxon>
        <taxon>Glycomycetales</taxon>
        <taxon>Glycomycetaceae</taxon>
        <taxon>Glycomyces</taxon>
    </lineage>
</organism>
<sequence length="279" mass="32088">MHLESPRVLFRWALWKPNPAAIEMLDHSIGTFRRFFGSEADYLVCTDDPGLLAKGLETPAELVDFDVPGGEYLDDRATWLKWAPRFRYDLNATEFRVDADIFLLAEPTELREFIAGDGHDYIVSQEAFRHTWPYGAFGFRFEDEIAPLTADELHALDPAELARRYGYAPINAGFFGQRAGADLGDEFREDYRWWSAHVRHNEVDYYDEQGAIMWVLRRHVREGRVKLLDPMRYRVVCPNNEVPVESVDGIVAMHSTYPERPAYHKFLSEIRAVSGIGAA</sequence>
<protein>
    <submittedName>
        <fullName evidence="1">Uncharacterized protein</fullName>
    </submittedName>
</protein>
<dbReference type="RefSeq" id="WP_270124313.1">
    <property type="nucleotide sequence ID" value="NZ_BAAAOM010000002.1"/>
</dbReference>
<gene>
    <name evidence="2" type="ORF">J2S69_001171</name>
    <name evidence="1" type="ORF">O2L01_22695</name>
</gene>
<proteinExistence type="predicted"/>
<dbReference type="EMBL" id="JAVDYD010000001">
    <property type="protein sequence ID" value="MDR7337452.1"/>
    <property type="molecule type" value="Genomic_DNA"/>
</dbReference>
<comment type="caution">
    <text evidence="1">The sequence shown here is derived from an EMBL/GenBank/DDBJ whole genome shotgun (WGS) entry which is preliminary data.</text>
</comment>
<name>A0A9X3PLV0_9ACTN</name>
<dbReference type="EMBL" id="JAPZVQ010000019">
    <property type="protein sequence ID" value="MDA1387819.1"/>
    <property type="molecule type" value="Genomic_DNA"/>
</dbReference>
<evidence type="ECO:0000313" key="2">
    <source>
        <dbReference type="EMBL" id="MDR7337452.1"/>
    </source>
</evidence>
<evidence type="ECO:0000313" key="3">
    <source>
        <dbReference type="Proteomes" id="UP001145799"/>
    </source>
</evidence>
<evidence type="ECO:0000313" key="4">
    <source>
        <dbReference type="Proteomes" id="UP001183604"/>
    </source>
</evidence>
<dbReference type="AlphaFoldDB" id="A0A9X3PLV0"/>
<reference evidence="2 4" key="2">
    <citation type="submission" date="2023-07" db="EMBL/GenBank/DDBJ databases">
        <title>Sequencing the genomes of 1000 actinobacteria strains.</title>
        <authorList>
            <person name="Klenk H.-P."/>
        </authorList>
    </citation>
    <scope>NUCLEOTIDE SEQUENCE [LARGE SCALE GENOMIC DNA]</scope>
    <source>
        <strain evidence="2 4">DSM 44724</strain>
    </source>
</reference>
<keyword evidence="4" id="KW-1185">Reference proteome</keyword>